<comment type="caution">
    <text evidence="1">The sequence shown here is derived from an EMBL/GenBank/DDBJ whole genome shotgun (WGS) entry which is preliminary data.</text>
</comment>
<dbReference type="Proteomes" id="UP000674084">
    <property type="component" value="Unassembled WGS sequence"/>
</dbReference>
<protein>
    <submittedName>
        <fullName evidence="1">Uncharacterized protein</fullName>
    </submittedName>
</protein>
<evidence type="ECO:0000313" key="2">
    <source>
        <dbReference type="Proteomes" id="UP000674084"/>
    </source>
</evidence>
<proteinExistence type="predicted"/>
<dbReference type="EMBL" id="JAGPXE010000001">
    <property type="protein sequence ID" value="MBQ0923094.1"/>
    <property type="molecule type" value="Genomic_DNA"/>
</dbReference>
<evidence type="ECO:0000313" key="1">
    <source>
        <dbReference type="EMBL" id="MBQ0923094.1"/>
    </source>
</evidence>
<sequence>MIDRWDQALEYGTVLADRVFDLSQSESWDNRATAGVTAMATFALAQRHEVVPHAVGLDRLICPLMHHTRYMGLVHSTLPDNHLFGGRESDDPVAAMWAWLTRRWPTDVLRFPVGTGVEYPPRYSIAGRCTPRPATEIYLLWAANAVDQALRAERGALSHEVRSVHVTGGPHTGRTGRLENPVWQITADLQRVVPGPPSAYVVTLEDLSTGQPEPIGSRIKEVPADYLAPM</sequence>
<organism evidence="1 2">
    <name type="scientific">Saccharopolyspora endophytica</name>
    <dbReference type="NCBI Taxonomy" id="543886"/>
    <lineage>
        <taxon>Bacteria</taxon>
        <taxon>Bacillati</taxon>
        <taxon>Actinomycetota</taxon>
        <taxon>Actinomycetes</taxon>
        <taxon>Pseudonocardiales</taxon>
        <taxon>Pseudonocardiaceae</taxon>
        <taxon>Saccharopolyspora</taxon>
    </lineage>
</organism>
<gene>
    <name evidence="1" type="ORF">KBO27_04010</name>
</gene>
<name>A0ABS5D9X8_9PSEU</name>
<keyword evidence="2" id="KW-1185">Reference proteome</keyword>
<accession>A0ABS5D9X8</accession>
<reference evidence="1 2" key="1">
    <citation type="submission" date="2021-04" db="EMBL/GenBank/DDBJ databases">
        <title>Whole-genome sequencing of Saccharopolyspora endophytica KCTC 19397.</title>
        <authorList>
            <person name="Ay H."/>
            <person name="Saygin H."/>
            <person name="Sahin N."/>
        </authorList>
    </citation>
    <scope>NUCLEOTIDE SEQUENCE [LARGE SCALE GENOMIC DNA]</scope>
    <source>
        <strain evidence="1 2">KCTC 19397</strain>
    </source>
</reference>